<dbReference type="AlphaFoldDB" id="A0A142EBR2"/>
<dbReference type="EMBL" id="KU295133">
    <property type="protein sequence ID" value="AMQ45600.1"/>
    <property type="molecule type" value="Genomic_DNA"/>
</dbReference>
<accession>A0A142EBR2</accession>
<name>A0A142EBR2_ECOLX</name>
<dbReference type="RefSeq" id="WP_004152341.1">
    <property type="nucleotide sequence ID" value="NZ_CAKNCX010000043.1"/>
</dbReference>
<evidence type="ECO:0008006" key="2">
    <source>
        <dbReference type="Google" id="ProtNLM"/>
    </source>
</evidence>
<dbReference type="InterPro" id="IPR005358">
    <property type="entry name" value="Puta_zinc/iron-chelating_dom"/>
</dbReference>
<organism evidence="1">
    <name type="scientific">Escherichia coli</name>
    <dbReference type="NCBI Taxonomy" id="562"/>
    <lineage>
        <taxon>Bacteria</taxon>
        <taxon>Pseudomonadati</taxon>
        <taxon>Pseudomonadota</taxon>
        <taxon>Gammaproteobacteria</taxon>
        <taxon>Enterobacterales</taxon>
        <taxon>Enterobacteriaceae</taxon>
        <taxon>Escherichia</taxon>
    </lineage>
</organism>
<dbReference type="Pfam" id="PF03692">
    <property type="entry name" value="CxxCxxCC"/>
    <property type="match status" value="1"/>
</dbReference>
<reference evidence="1" key="1">
    <citation type="submission" date="2015-12" db="EMBL/GenBank/DDBJ databases">
        <title>Molecular Epidemiology and Plasmid Analysis of KPC-Producing Escherichia coli.</title>
        <authorList>
            <person name="Chavda K."/>
            <person name="Chen L."/>
            <person name="Kreiswirth B."/>
        </authorList>
    </citation>
    <scope>NUCLEOTIDE SEQUENCE</scope>
    <source>
        <strain evidence="1">BK33689</strain>
        <plasmid evidence="1">pBK33689</plasmid>
    </source>
</reference>
<sequence>MNSNPRMQIAEISLIYGFLDTFGEFASTFTVCQKGCSACCKIGVEMTALEASFIEKNTSHRIVSNKQRKLKTNTDCPFLIDGICSIYEYRPFNCRTFFTVDNPKYCETPNEPHRTYGSLGGQDINIIYQFRKYIDHLNGKRKKSDIRFFFGNHKGIK</sequence>
<evidence type="ECO:0000313" key="1">
    <source>
        <dbReference type="EMBL" id="AMQ45600.1"/>
    </source>
</evidence>
<proteinExistence type="predicted"/>
<geneLocation type="plasmid" evidence="1">
    <name>pBK33689</name>
</geneLocation>
<keyword evidence="1" id="KW-0614">Plasmid</keyword>
<protein>
    <recommendedName>
        <fullName evidence="2">YkgJ family cysteine cluster protein</fullName>
    </recommendedName>
</protein>